<dbReference type="Gene3D" id="2.70.98.10">
    <property type="match status" value="1"/>
</dbReference>
<evidence type="ECO:0000259" key="1">
    <source>
        <dbReference type="Pfam" id="PF00723"/>
    </source>
</evidence>
<dbReference type="EMBL" id="JAWSTH010000036">
    <property type="protein sequence ID" value="MDW5595617.1"/>
    <property type="molecule type" value="Genomic_DNA"/>
</dbReference>
<protein>
    <submittedName>
        <fullName evidence="3">Glycoside hydrolase family 15 protein</fullName>
    </submittedName>
</protein>
<proteinExistence type="predicted"/>
<dbReference type="InterPro" id="IPR011613">
    <property type="entry name" value="GH15-like"/>
</dbReference>
<comment type="caution">
    <text evidence="3">The sequence shown here is derived from an EMBL/GenBank/DDBJ whole genome shotgun (WGS) entry which is preliminary data.</text>
</comment>
<dbReference type="Pfam" id="PF00723">
    <property type="entry name" value="Glyco_hydro_15"/>
    <property type="match status" value="1"/>
</dbReference>
<accession>A0ABU4HQQ7</accession>
<dbReference type="InterPro" id="IPR014718">
    <property type="entry name" value="GH-type_carb-bd"/>
</dbReference>
<dbReference type="PANTHER" id="PTHR31616:SF0">
    <property type="entry name" value="GLUCAN 1,4-ALPHA-GLUCOSIDASE"/>
    <property type="match status" value="1"/>
</dbReference>
<dbReference type="GO" id="GO:0016787">
    <property type="term" value="F:hydrolase activity"/>
    <property type="evidence" value="ECO:0007669"/>
    <property type="project" value="UniProtKB-KW"/>
</dbReference>
<dbReference type="RefSeq" id="WP_318597953.1">
    <property type="nucleotide sequence ID" value="NZ_JAWSTH010000036.1"/>
</dbReference>
<evidence type="ECO:0000259" key="2">
    <source>
        <dbReference type="Pfam" id="PF09137"/>
    </source>
</evidence>
<evidence type="ECO:0000313" key="3">
    <source>
        <dbReference type="EMBL" id="MDW5595617.1"/>
    </source>
</evidence>
<sequence length="484" mass="51722">TQLDGRPGRRALTLALGFGATPPAAQRAAAASLRAGFAPTAAGYQAGWRRYLDGLSDRPAAAAPVARAYETSLLVLAAAEDKRNPGAHIASPSMPWAWGTGTIERDLPSGPYHLVWSRDLYQAATAQLAAGDRPAALRELDFILFRTQRADGSFPQNTTVTGRPRWRNTQLDEVAFPLVLAWQLGAADARRWAHLRRAADYVVARGPSTPQERWENQEGFSPATIAAEIAGLVCAADLARRNGDPAAAARYEATADAWAAAVQGWTATSTGPYAPKPYYLRLTKDRRPDAGTTYSIGDGGPERADQRAVVDPSFLELVRLGVKAADDPVIVNTVAVVDQQLRASTPQGPLWHRFSFDGYGERRDGGDWDLSEPDTGETLGRLWPIFAGERGEYELAAGRAPAAAALLRTIAGSANDGGMIAEQVWDGRLPTGAAAGGPLGSGTRSATPLSWSHAQLVRLVWSIEAGAPVEQPRIVACRYVRADC</sequence>
<reference evidence="4" key="1">
    <citation type="submission" date="2023-07" db="EMBL/GenBank/DDBJ databases">
        <title>Conexibacter stalactiti sp. nov., isolated from stalactites in a lava cave and emended description of the genus Conexibacter.</title>
        <authorList>
            <person name="Lee S.D."/>
        </authorList>
    </citation>
    <scope>NUCLEOTIDE SEQUENCE [LARGE SCALE GENOMIC DNA]</scope>
    <source>
        <strain evidence="4">KCTC 39840</strain>
    </source>
</reference>
<dbReference type="InterPro" id="IPR012341">
    <property type="entry name" value="6hp_glycosidase-like_sf"/>
</dbReference>
<feature type="domain" description="Glucodextranase N-terminal" evidence="2">
    <location>
        <begin position="8"/>
        <end position="52"/>
    </location>
</feature>
<dbReference type="Proteomes" id="UP001284601">
    <property type="component" value="Unassembled WGS sequence"/>
</dbReference>
<name>A0ABU4HQQ7_9ACTN</name>
<feature type="non-terminal residue" evidence="3">
    <location>
        <position position="1"/>
    </location>
</feature>
<dbReference type="SUPFAM" id="SSF48208">
    <property type="entry name" value="Six-hairpin glycosidases"/>
    <property type="match status" value="1"/>
</dbReference>
<organism evidence="3 4">
    <name type="scientific">Conexibacter stalactiti</name>
    <dbReference type="NCBI Taxonomy" id="1940611"/>
    <lineage>
        <taxon>Bacteria</taxon>
        <taxon>Bacillati</taxon>
        <taxon>Actinomycetota</taxon>
        <taxon>Thermoleophilia</taxon>
        <taxon>Solirubrobacterales</taxon>
        <taxon>Conexibacteraceae</taxon>
        <taxon>Conexibacter</taxon>
    </lineage>
</organism>
<gene>
    <name evidence="3" type="ORF">R7226_14805</name>
</gene>
<reference evidence="3 4" key="2">
    <citation type="submission" date="2023-10" db="EMBL/GenBank/DDBJ databases">
        <authorList>
            <person name="Han X.F."/>
        </authorList>
    </citation>
    <scope>NUCLEOTIDE SEQUENCE [LARGE SCALE GENOMIC DNA]</scope>
    <source>
        <strain evidence="3 4">KCTC 39840</strain>
    </source>
</reference>
<dbReference type="InterPro" id="IPR015220">
    <property type="entry name" value="Glucodextranase_N"/>
</dbReference>
<evidence type="ECO:0000313" key="4">
    <source>
        <dbReference type="Proteomes" id="UP001284601"/>
    </source>
</evidence>
<keyword evidence="4" id="KW-1185">Reference proteome</keyword>
<feature type="domain" description="GH15-like" evidence="1">
    <location>
        <begin position="150"/>
        <end position="460"/>
    </location>
</feature>
<dbReference type="Pfam" id="PF09137">
    <property type="entry name" value="Glucodextran_N"/>
    <property type="match status" value="1"/>
</dbReference>
<dbReference type="Gene3D" id="1.50.10.10">
    <property type="match status" value="1"/>
</dbReference>
<keyword evidence="3" id="KW-0378">Hydrolase</keyword>
<dbReference type="InterPro" id="IPR008928">
    <property type="entry name" value="6-hairpin_glycosidase_sf"/>
</dbReference>
<dbReference type="PANTHER" id="PTHR31616">
    <property type="entry name" value="TREHALASE"/>
    <property type="match status" value="1"/>
</dbReference>